<evidence type="ECO:0000313" key="1">
    <source>
        <dbReference type="EMBL" id="JAI03298.1"/>
    </source>
</evidence>
<dbReference type="AlphaFoldDB" id="A0A0E9XKP5"/>
<reference evidence="1" key="2">
    <citation type="journal article" date="2015" name="Fish Shellfish Immunol.">
        <title>Early steps in the European eel (Anguilla anguilla)-Vibrio vulnificus interaction in the gills: Role of the RtxA13 toxin.</title>
        <authorList>
            <person name="Callol A."/>
            <person name="Pajuelo D."/>
            <person name="Ebbesson L."/>
            <person name="Teles M."/>
            <person name="MacKenzie S."/>
            <person name="Amaro C."/>
        </authorList>
    </citation>
    <scope>NUCLEOTIDE SEQUENCE</scope>
</reference>
<organism evidence="1">
    <name type="scientific">Anguilla anguilla</name>
    <name type="common">European freshwater eel</name>
    <name type="synonym">Muraena anguilla</name>
    <dbReference type="NCBI Taxonomy" id="7936"/>
    <lineage>
        <taxon>Eukaryota</taxon>
        <taxon>Metazoa</taxon>
        <taxon>Chordata</taxon>
        <taxon>Craniata</taxon>
        <taxon>Vertebrata</taxon>
        <taxon>Euteleostomi</taxon>
        <taxon>Actinopterygii</taxon>
        <taxon>Neopterygii</taxon>
        <taxon>Teleostei</taxon>
        <taxon>Anguilliformes</taxon>
        <taxon>Anguillidae</taxon>
        <taxon>Anguilla</taxon>
    </lineage>
</organism>
<accession>A0A0E9XKP5</accession>
<dbReference type="EMBL" id="GBXM01005280">
    <property type="protein sequence ID" value="JAI03298.1"/>
    <property type="molecule type" value="Transcribed_RNA"/>
</dbReference>
<name>A0A0E9XKP5_ANGAN</name>
<protein>
    <submittedName>
        <fullName evidence="1">Uncharacterized protein</fullName>
    </submittedName>
</protein>
<proteinExistence type="predicted"/>
<reference evidence="1" key="1">
    <citation type="submission" date="2014-11" db="EMBL/GenBank/DDBJ databases">
        <authorList>
            <person name="Amaro Gonzalez C."/>
        </authorList>
    </citation>
    <scope>NUCLEOTIDE SEQUENCE</scope>
</reference>
<sequence length="75" mass="8171">MHLNIFFKLSLTPIFNPFSNLECPMAIEGLTHCYNFLCRLGQAHPASASSKAQLCGYCAGQLNSTACSAGYRIIL</sequence>